<dbReference type="AlphaFoldDB" id="A0A8T1BVK0"/>
<gene>
    <name evidence="1" type="ORF">PC113_g18450</name>
    <name evidence="2" type="ORF">PC117_g19650</name>
</gene>
<sequence>MNVESISSVKVYQHHVVVVPQIEAALARCFVFRDPYELNRQDIDSLLLTATLWNLESGAELHPRPGTVVDIDEYSNLQLYRDTQCQRTTRLSQLNWERSDGSV</sequence>
<evidence type="ECO:0000313" key="2">
    <source>
        <dbReference type="EMBL" id="KAG2909443.1"/>
    </source>
</evidence>
<name>A0A8T1BVK0_9STRA</name>
<accession>A0A8T1BVK0</accession>
<dbReference type="Proteomes" id="UP000735874">
    <property type="component" value="Unassembled WGS sequence"/>
</dbReference>
<dbReference type="EMBL" id="RCMG01000867">
    <property type="protein sequence ID" value="KAG2844180.1"/>
    <property type="molecule type" value="Genomic_DNA"/>
</dbReference>
<comment type="caution">
    <text evidence="2">The sequence shown here is derived from an EMBL/GenBank/DDBJ whole genome shotgun (WGS) entry which is preliminary data.</text>
</comment>
<dbReference type="EMBL" id="RCMK01000868">
    <property type="protein sequence ID" value="KAG2909443.1"/>
    <property type="molecule type" value="Genomic_DNA"/>
</dbReference>
<proteinExistence type="predicted"/>
<protein>
    <submittedName>
        <fullName evidence="2">Uncharacterized protein</fullName>
    </submittedName>
</protein>
<dbReference type="Proteomes" id="UP000736787">
    <property type="component" value="Unassembled WGS sequence"/>
</dbReference>
<reference evidence="2" key="1">
    <citation type="submission" date="2018-10" db="EMBL/GenBank/DDBJ databases">
        <title>Effector identification in a new, highly contiguous assembly of the strawberry crown rot pathogen Phytophthora cactorum.</title>
        <authorList>
            <person name="Armitage A.D."/>
            <person name="Nellist C.F."/>
            <person name="Bates H."/>
            <person name="Vickerstaff R.J."/>
            <person name="Harrison R.J."/>
        </authorList>
    </citation>
    <scope>NUCLEOTIDE SEQUENCE</scope>
    <source>
        <strain evidence="1">15-7</strain>
        <strain evidence="2">4040</strain>
    </source>
</reference>
<organism evidence="2 3">
    <name type="scientific">Phytophthora cactorum</name>
    <dbReference type="NCBI Taxonomy" id="29920"/>
    <lineage>
        <taxon>Eukaryota</taxon>
        <taxon>Sar</taxon>
        <taxon>Stramenopiles</taxon>
        <taxon>Oomycota</taxon>
        <taxon>Peronosporomycetes</taxon>
        <taxon>Peronosporales</taxon>
        <taxon>Peronosporaceae</taxon>
        <taxon>Phytophthora</taxon>
    </lineage>
</organism>
<evidence type="ECO:0000313" key="1">
    <source>
        <dbReference type="EMBL" id="KAG2844180.1"/>
    </source>
</evidence>
<evidence type="ECO:0000313" key="3">
    <source>
        <dbReference type="Proteomes" id="UP000736787"/>
    </source>
</evidence>